<organism evidence="1 2">
    <name type="scientific">Panagrolaimus sp. JU765</name>
    <dbReference type="NCBI Taxonomy" id="591449"/>
    <lineage>
        <taxon>Eukaryota</taxon>
        <taxon>Metazoa</taxon>
        <taxon>Ecdysozoa</taxon>
        <taxon>Nematoda</taxon>
        <taxon>Chromadorea</taxon>
        <taxon>Rhabditida</taxon>
        <taxon>Tylenchina</taxon>
        <taxon>Panagrolaimomorpha</taxon>
        <taxon>Panagrolaimoidea</taxon>
        <taxon>Panagrolaimidae</taxon>
        <taxon>Panagrolaimus</taxon>
    </lineage>
</organism>
<accession>A0AC34QP73</accession>
<dbReference type="WBParaSite" id="JU765_v2.g18051.t2">
    <property type="protein sequence ID" value="JU765_v2.g18051.t2"/>
    <property type="gene ID" value="JU765_v2.g18051"/>
</dbReference>
<reference evidence="2" key="1">
    <citation type="submission" date="2022-11" db="UniProtKB">
        <authorList>
            <consortium name="WormBaseParasite"/>
        </authorList>
    </citation>
    <scope>IDENTIFICATION</scope>
</reference>
<dbReference type="Proteomes" id="UP000887576">
    <property type="component" value="Unplaced"/>
</dbReference>
<proteinExistence type="predicted"/>
<protein>
    <submittedName>
        <fullName evidence="2">Cytochrome P450</fullName>
    </submittedName>
</protein>
<evidence type="ECO:0000313" key="2">
    <source>
        <dbReference type="WBParaSite" id="JU765_v2.g18051.t2"/>
    </source>
</evidence>
<evidence type="ECO:0000313" key="1">
    <source>
        <dbReference type="Proteomes" id="UP000887576"/>
    </source>
</evidence>
<sequence>MWFYISILIFTFLFFIFFKRYQQIQRGKHELGLNGPKPNIFFGNLLDLIKIIYFKGREFTPMVFHDYQKLYGVENLQISTTNREFIKEVFIKQFSKFVERELLTPLTDCFPIYESLLQIGKTGPHKYGWKDIRSVVSPAFTTGKMKMMHPILFERSTALVDILSKKAKEDDIIDLYEEFQALTMDVIGRTAFGVNCDALNDRNDLFYVKCRKFFNEFNMKNSFALLIGFISRPIGYLVRPFSSIYWTQLAIARNLRQVIAYRKEHMDEYQRVDLIQLLLKEDEERQKRENKPPMHIDTIVSNCFGFMLAGRLRQLDENAVSGCRVQRNAKVETAGGVFHWSNLCGRNNNQRHSDSERCNSVRARPCRSLGRKQVGKPVPV</sequence>
<name>A0AC34QP73_9BILA</name>